<dbReference type="EMBL" id="CAJNOG010001843">
    <property type="protein sequence ID" value="CAF1474745.1"/>
    <property type="molecule type" value="Genomic_DNA"/>
</dbReference>
<comment type="caution">
    <text evidence="3">The sequence shown here is derived from an EMBL/GenBank/DDBJ whole genome shotgun (WGS) entry which is preliminary data.</text>
</comment>
<reference evidence="3" key="1">
    <citation type="submission" date="2021-02" db="EMBL/GenBank/DDBJ databases">
        <authorList>
            <person name="Nowell W R."/>
        </authorList>
    </citation>
    <scope>NUCLEOTIDE SEQUENCE</scope>
</reference>
<feature type="domain" description="Helix-turn-helix" evidence="2">
    <location>
        <begin position="996"/>
        <end position="1046"/>
    </location>
</feature>
<evidence type="ECO:0000313" key="3">
    <source>
        <dbReference type="EMBL" id="CAF1474745.1"/>
    </source>
</evidence>
<evidence type="ECO:0000259" key="2">
    <source>
        <dbReference type="Pfam" id="PF26215"/>
    </source>
</evidence>
<sequence>MEYYNDIFDVPDDLSDKDDHNDTEDINKILDEYRQDFDFNYLNTNVDHEEMIIEQDDITTNDNQIVQEQILSQKLSQLSANNDTDDVSIENTVNHKIKRSISTSSTLDIVSKKFRSLEEEDENEDEEEKIPTYLQSTNPFLNKFMTDHTRNHVSATITIEDLRQLAILKHKISMIRIRQQLWTIYLKSGMGQWKTDESHRTNVDRRIWPDEVRTIMLSKLNNDNNQDEQKLCEEIVYEYLEDFNKATKYYCEEFTKRKNNLIGFTDEIEKSIETFVQQHGIQSQQMKLNYKTTILKYGYDDQILQREYLRTNPTQYQQTIADRLYELRYEYVKSQQELIELKQRLIYNKPSTNSINPVSLSMLTSKIVDTMTMNLNVNSSLLDQQQKELQQNITDSIALSMSELENKIYEDRISFDKQAKQISVIDDKNNESLSGYQVDLIFRRFKIINKKLEYIGQFRMDYYLRSSNHDIEQERINNGIILSCSPTIFIDTSLHHHRQLSTEQLKLLNQRINNGIILSCSPTTFIGTSLHHHRRQLSTEQLKLLNRGPTYVPPCQSYVSLPSFESPDSLIDRTKSQYKVLQHELNILFPKYNKNQLESANINKQIKDLYVNMFSTSLTSTIRQRAKYEKELVQSIRIYLKENNLILRRTTDQRNNFYLGNRKDFEDKANQYIMDTYDFEYCQDVDETNLRQTYKYLNEIVRSINSDIKKMFDSKKGKDNDPMKLHIDFDQIQLSYLYFLPDVSKRNDISLKAIIAGSSKSSIPPRLSQFLDELLRPITQRAIEPTTFINGIDFLKKLNLYINDKKNDFNSKTMLVTITIKNYHTMIPHGKMLTTLENFLNDQLGYSAFVGNISQGKALDLTGLFLRNNYFYYNNKIYRCTRGSPKGLVLSETLCHIYAFHWQKLLLEKLSLQTQFYGRCQNQIFFTWNRSTIELCELLQTFGSEHAHIEFDIKIDSTVPFLDVHVENYHGTLFTRVYHDSNSQKYTLPYVIGNSRSAHSHWLRSALIRAVRYCISVYDFNQERLYLQATCLVNGYSLEFVDDRIRHFFKHFDGVSLLSVSNQDEYDKLRRRLMNYINEQKEYNLKNKELEKNKQLIRLNYLHEFGPKHEFNRQLKEILSNKLVDKKIPFIKQQLTINLKTIHQYSLNGLLSQQKPSHPLFNKEKMFF</sequence>
<keyword evidence="1" id="KW-0175">Coiled coil</keyword>
<proteinExistence type="predicted"/>
<dbReference type="InterPro" id="IPR058912">
    <property type="entry name" value="HTH_animal"/>
</dbReference>
<gene>
    <name evidence="3" type="ORF">JYZ213_LOCUS42020</name>
</gene>
<name>A0A815RAB6_9BILA</name>
<evidence type="ECO:0000256" key="1">
    <source>
        <dbReference type="SAM" id="Coils"/>
    </source>
</evidence>
<evidence type="ECO:0000313" key="4">
    <source>
        <dbReference type="Proteomes" id="UP000663845"/>
    </source>
</evidence>
<dbReference type="AlphaFoldDB" id="A0A815RAB6"/>
<feature type="coiled-coil region" evidence="1">
    <location>
        <begin position="1066"/>
        <end position="1100"/>
    </location>
</feature>
<accession>A0A815RAB6</accession>
<dbReference type="Proteomes" id="UP000663845">
    <property type="component" value="Unassembled WGS sequence"/>
</dbReference>
<dbReference type="Pfam" id="PF26215">
    <property type="entry name" value="HTH_animal"/>
    <property type="match status" value="1"/>
</dbReference>
<organism evidence="3 4">
    <name type="scientific">Adineta steineri</name>
    <dbReference type="NCBI Taxonomy" id="433720"/>
    <lineage>
        <taxon>Eukaryota</taxon>
        <taxon>Metazoa</taxon>
        <taxon>Spiralia</taxon>
        <taxon>Gnathifera</taxon>
        <taxon>Rotifera</taxon>
        <taxon>Eurotatoria</taxon>
        <taxon>Bdelloidea</taxon>
        <taxon>Adinetida</taxon>
        <taxon>Adinetidae</taxon>
        <taxon>Adineta</taxon>
    </lineage>
</organism>
<protein>
    <recommendedName>
        <fullName evidence="2">Helix-turn-helix domain-containing protein</fullName>
    </recommendedName>
</protein>